<dbReference type="Proteomes" id="UP000014962">
    <property type="component" value="Unassembled WGS sequence"/>
</dbReference>
<protein>
    <submittedName>
        <fullName evidence="1">Uncharacterized protein</fullName>
    </submittedName>
</protein>
<comment type="caution">
    <text evidence="1">The sequence shown here is derived from an EMBL/GenBank/DDBJ whole genome shotgun (WGS) entry which is preliminary data.</text>
</comment>
<evidence type="ECO:0000313" key="1">
    <source>
        <dbReference type="EMBL" id="EPR72550.1"/>
    </source>
</evidence>
<dbReference type="AlphaFoldDB" id="S7VQM5"/>
<name>S7VQM5_9FLAO</name>
<proteinExistence type="predicted"/>
<keyword evidence="2" id="KW-1185">Reference proteome</keyword>
<dbReference type="EMBL" id="ATMR01000117">
    <property type="protein sequence ID" value="EPR72550.1"/>
    <property type="molecule type" value="Genomic_DNA"/>
</dbReference>
<dbReference type="RefSeq" id="WP_020896444.1">
    <property type="nucleotide sequence ID" value="NZ_ATMR01000117.1"/>
</dbReference>
<dbReference type="OrthoDB" id="9902217at2"/>
<sequence>MKISSKHLQKQFARVGRIFPKRKFEVAYSELGYSKLNAIVSTKKTF</sequence>
<evidence type="ECO:0000313" key="2">
    <source>
        <dbReference type="Proteomes" id="UP000014962"/>
    </source>
</evidence>
<reference evidence="1 2" key="1">
    <citation type="journal article" date="2013" name="Genome Announc.">
        <title>Draft Genome Sequence of Winogradskyella psychrotolerans RS-3T, Isolated from the Marine Transect of Kongsfjorden, Ny-Alesund, Svalbard, Arctic Ocean.</title>
        <authorList>
            <person name="Kumar Pinnaka A."/>
            <person name="Ara S."/>
            <person name="Singh A."/>
            <person name="Shivaji S."/>
        </authorList>
    </citation>
    <scope>NUCLEOTIDE SEQUENCE [LARGE SCALE GENOMIC DNA]</scope>
    <source>
        <strain evidence="1 2">RS-3</strain>
    </source>
</reference>
<accession>S7VQM5</accession>
<organism evidence="1 2">
    <name type="scientific">Winogradskyella psychrotolerans RS-3</name>
    <dbReference type="NCBI Taxonomy" id="641526"/>
    <lineage>
        <taxon>Bacteria</taxon>
        <taxon>Pseudomonadati</taxon>
        <taxon>Bacteroidota</taxon>
        <taxon>Flavobacteriia</taxon>
        <taxon>Flavobacteriales</taxon>
        <taxon>Flavobacteriaceae</taxon>
        <taxon>Winogradskyella</taxon>
    </lineage>
</organism>
<gene>
    <name evidence="1" type="ORF">ADIWIN_2440</name>
</gene>